<dbReference type="Pfam" id="PF02720">
    <property type="entry name" value="DUF222"/>
    <property type="match status" value="1"/>
</dbReference>
<gene>
    <name evidence="3" type="ORF">H9633_09525</name>
</gene>
<evidence type="ECO:0000256" key="1">
    <source>
        <dbReference type="ARBA" id="ARBA00023450"/>
    </source>
</evidence>
<reference evidence="3 4" key="1">
    <citation type="submission" date="2020-08" db="EMBL/GenBank/DDBJ databases">
        <title>A Genomic Blueprint of the Chicken Gut Microbiome.</title>
        <authorList>
            <person name="Gilroy R."/>
            <person name="Ravi A."/>
            <person name="Getino M."/>
            <person name="Pursley I."/>
            <person name="Horton D.L."/>
            <person name="Alikhan N.-F."/>
            <person name="Baker D."/>
            <person name="Gharbi K."/>
            <person name="Hall N."/>
            <person name="Watson M."/>
            <person name="Adriaenssens E.M."/>
            <person name="Foster-Nyarko E."/>
            <person name="Jarju S."/>
            <person name="Secka A."/>
            <person name="Antonio M."/>
            <person name="Oren A."/>
            <person name="Chaudhuri R."/>
            <person name="La Ragione R.M."/>
            <person name="Hildebrand F."/>
            <person name="Pallen M.J."/>
        </authorList>
    </citation>
    <scope>NUCLEOTIDE SEQUENCE [LARGE SCALE GENOMIC DNA]</scope>
    <source>
        <strain evidence="3 4">Re1</strain>
    </source>
</reference>
<comment type="similarity">
    <text evidence="1">Belongs to the Rv1128c/1148c/1588c/1702c/1945/3466 family.</text>
</comment>
<feature type="domain" description="HNH nuclease" evidence="2">
    <location>
        <begin position="329"/>
        <end position="381"/>
    </location>
</feature>
<proteinExistence type="inferred from homology"/>
<dbReference type="EMBL" id="JACSPX010000002">
    <property type="protein sequence ID" value="MBD8012537.1"/>
    <property type="molecule type" value="Genomic_DNA"/>
</dbReference>
<dbReference type="SMART" id="SM00507">
    <property type="entry name" value="HNHc"/>
    <property type="match status" value="1"/>
</dbReference>
<organism evidence="3 4">
    <name type="scientific">Microbacterium commune</name>
    <dbReference type="NCBI Taxonomy" id="2762219"/>
    <lineage>
        <taxon>Bacteria</taxon>
        <taxon>Bacillati</taxon>
        <taxon>Actinomycetota</taxon>
        <taxon>Actinomycetes</taxon>
        <taxon>Micrococcales</taxon>
        <taxon>Microbacteriaceae</taxon>
        <taxon>Microbacterium</taxon>
    </lineage>
</organism>
<dbReference type="InterPro" id="IPR003615">
    <property type="entry name" value="HNH_nuc"/>
</dbReference>
<dbReference type="Proteomes" id="UP000611521">
    <property type="component" value="Unassembled WGS sequence"/>
</dbReference>
<evidence type="ECO:0000313" key="3">
    <source>
        <dbReference type="EMBL" id="MBD8012537.1"/>
    </source>
</evidence>
<protein>
    <submittedName>
        <fullName evidence="3">DUF222 domain-containing protein</fullName>
    </submittedName>
</protein>
<evidence type="ECO:0000259" key="2">
    <source>
        <dbReference type="SMART" id="SM00507"/>
    </source>
</evidence>
<accession>A0ABR8W686</accession>
<dbReference type="InterPro" id="IPR003870">
    <property type="entry name" value="DUF222"/>
</dbReference>
<dbReference type="RefSeq" id="WP_191713006.1">
    <property type="nucleotide sequence ID" value="NZ_JACSPX010000002.1"/>
</dbReference>
<keyword evidence="4" id="KW-1185">Reference proteome</keyword>
<dbReference type="CDD" id="cd00085">
    <property type="entry name" value="HNHc"/>
    <property type="match status" value="1"/>
</dbReference>
<evidence type="ECO:0000313" key="4">
    <source>
        <dbReference type="Proteomes" id="UP000611521"/>
    </source>
</evidence>
<sequence length="414" mass="45226">MVIDEKLGVIPQSAGDVLGVLLDDVTCSEVDANRSAARQAQRVVEAVEFARRHPEIYTIDADVQMAERAVVLELSLRLRISQERVRELCSTAETAARDLPLLWQRARDGFASMHSVGVIVTAAGPLASPVGAPRGVRDAAAAALARLDRAAHEWVLTCSSAVLRQRAKKLVDRITGDTAARRHTRAMADRHVSVSPAGDGMSWLTALLPAHEAVAAMRRLSATAKHTRKDTREGRTRDQIRADLFSAWLRGVGTATAVQTKVFVTVPVQLLAGGPVPVESASIVGGDSIDPLTAKQLFLDARGFRRVITDPVKGVVVDMDRRTYRPTRAQRDWLTLHHGTCSRDGCTRLAVDADLDHDIPWATGGTTDLTQLRPLCPRDHTIRHRTRVRYRTRPDRSVQVISPTGYASSAPPPF</sequence>
<name>A0ABR8W686_9MICO</name>
<comment type="caution">
    <text evidence="3">The sequence shown here is derived from an EMBL/GenBank/DDBJ whole genome shotgun (WGS) entry which is preliminary data.</text>
</comment>
<dbReference type="InterPro" id="IPR002711">
    <property type="entry name" value="HNH"/>
</dbReference>
<dbReference type="Pfam" id="PF01844">
    <property type="entry name" value="HNH"/>
    <property type="match status" value="1"/>
</dbReference>